<dbReference type="SUPFAM" id="SSF141530">
    <property type="entry name" value="PTSIIA/GutA-like"/>
    <property type="match status" value="1"/>
</dbReference>
<dbReference type="Proteomes" id="UP000831495">
    <property type="component" value="Chromosome"/>
</dbReference>
<dbReference type="Pfam" id="PF03829">
    <property type="entry name" value="PTSIIA_gutA"/>
    <property type="match status" value="1"/>
</dbReference>
<dbReference type="Gene3D" id="2.40.33.40">
    <property type="entry name" value="Phosphotransferase system, glucitol/sorbitol-specific IIA component"/>
    <property type="match status" value="1"/>
</dbReference>
<dbReference type="InterPro" id="IPR036665">
    <property type="entry name" value="PTS_IIA_glucitol/sorbitol_sf"/>
</dbReference>
<gene>
    <name evidence="1" type="ORF">MOO45_05865</name>
</gene>
<dbReference type="EMBL" id="CP093366">
    <property type="protein sequence ID" value="UQS81726.1"/>
    <property type="molecule type" value="Genomic_DNA"/>
</dbReference>
<sequence>MTDIQVKITAIGKDALLADDDFLILFDEEVTDDLRTVSVIQELTAAQKQEFALKMGDQIVIDGQSYLIQALGEQVNQQLQTLGHTVLYFTQRPDSLPINGVYLDGVVPKIQIGSEIQYQQRG</sequence>
<evidence type="ECO:0000313" key="1">
    <source>
        <dbReference type="EMBL" id="UQS81726.1"/>
    </source>
</evidence>
<reference evidence="1" key="1">
    <citation type="journal article" date="2022" name="Int. J. Syst. Evol. Microbiol.">
        <title>Apilactobacillus apisilvae sp. nov., Nicolia spurrieriana gen. nov. sp. nov., Bombilactobacillus folatiphilus sp. nov. and Bombilactobacillus thymidiniphilus sp. nov., four new lactic acid bacterial isolates from stingless bees Tetragonula carbonaria and Austroplebeia australis.</title>
        <authorList>
            <person name="Oliphant S.A."/>
            <person name="Watson-Haigh N.S."/>
            <person name="Sumby K.M."/>
            <person name="Gardner J."/>
            <person name="Groom S."/>
            <person name="Jiranek V."/>
        </authorList>
    </citation>
    <scope>NUCLEOTIDE SEQUENCE</scope>
    <source>
        <strain evidence="1">SG4_D2</strain>
    </source>
</reference>
<dbReference type="InterPro" id="IPR004716">
    <property type="entry name" value="PTS_IIA_glucitol/sorbitol-sp"/>
</dbReference>
<dbReference type="PANTHER" id="PTHR40398:SF1">
    <property type="entry name" value="PTS SYSTEM GLUCITOL_SORBITOL-SPECIFIC EIIA COMPONENT"/>
    <property type="match status" value="1"/>
</dbReference>
<organism evidence="1 2">
    <name type="scientific">Bombilactobacillus folatiphilus</name>
    <dbReference type="NCBI Taxonomy" id="2923362"/>
    <lineage>
        <taxon>Bacteria</taxon>
        <taxon>Bacillati</taxon>
        <taxon>Bacillota</taxon>
        <taxon>Bacilli</taxon>
        <taxon>Lactobacillales</taxon>
        <taxon>Lactobacillaceae</taxon>
        <taxon>Bombilactobacillus</taxon>
    </lineage>
</organism>
<dbReference type="PANTHER" id="PTHR40398">
    <property type="entry name" value="PTS SYSTEM GLUCITOL/SORBITOL-SPECIFIC EIIA COMPONENT"/>
    <property type="match status" value="1"/>
</dbReference>
<dbReference type="RefSeq" id="WP_249513994.1">
    <property type="nucleotide sequence ID" value="NZ_CP093366.1"/>
</dbReference>
<protein>
    <submittedName>
        <fullName evidence="1">PTS glucitol/sorbitol transporter subunit IIA</fullName>
    </submittedName>
</protein>
<proteinExistence type="predicted"/>
<evidence type="ECO:0000313" key="2">
    <source>
        <dbReference type="Proteomes" id="UP000831495"/>
    </source>
</evidence>
<name>A0ABY4P873_9LACO</name>
<accession>A0ABY4P873</accession>
<keyword evidence="2" id="KW-1185">Reference proteome</keyword>